<comment type="caution">
    <text evidence="2">The sequence shown here is derived from an EMBL/GenBank/DDBJ whole genome shotgun (WGS) entry which is preliminary data.</text>
</comment>
<keyword evidence="1" id="KW-1133">Transmembrane helix</keyword>
<feature type="transmembrane region" description="Helical" evidence="1">
    <location>
        <begin position="101"/>
        <end position="119"/>
    </location>
</feature>
<dbReference type="OrthoDB" id="1492323at2"/>
<evidence type="ECO:0000313" key="2">
    <source>
        <dbReference type="EMBL" id="KGE89746.1"/>
    </source>
</evidence>
<dbReference type="AlphaFoldDB" id="A0A098SC38"/>
<dbReference type="STRING" id="1524460.IX84_01590"/>
<dbReference type="Proteomes" id="UP000029736">
    <property type="component" value="Unassembled WGS sequence"/>
</dbReference>
<reference evidence="2 3" key="1">
    <citation type="journal article" date="2014" name="Int. J. Syst. Evol. Microbiol.">
        <title>Phaeodactylibacter xiamenensis gen. nov., sp. nov., a member of the family Saprospiraceae isolated from the marine alga Phaeodactylum tricornutum.</title>
        <authorList>
            <person name="Chen Z.Jr."/>
            <person name="Lei X."/>
            <person name="Lai Q."/>
            <person name="Li Y."/>
            <person name="Zhang B."/>
            <person name="Zhang J."/>
            <person name="Zhang H."/>
            <person name="Yang L."/>
            <person name="Zheng W."/>
            <person name="Tian Y."/>
            <person name="Yu Z."/>
            <person name="Xu H.Jr."/>
            <person name="Zheng T."/>
        </authorList>
    </citation>
    <scope>NUCLEOTIDE SEQUENCE [LARGE SCALE GENOMIC DNA]</scope>
    <source>
        <strain evidence="2 3">KD52</strain>
    </source>
</reference>
<accession>A0A098SC38</accession>
<keyword evidence="1" id="KW-0472">Membrane</keyword>
<keyword evidence="1" id="KW-0812">Transmembrane</keyword>
<evidence type="ECO:0000256" key="1">
    <source>
        <dbReference type="SAM" id="Phobius"/>
    </source>
</evidence>
<organism evidence="2 3">
    <name type="scientific">Phaeodactylibacter xiamenensis</name>
    <dbReference type="NCBI Taxonomy" id="1524460"/>
    <lineage>
        <taxon>Bacteria</taxon>
        <taxon>Pseudomonadati</taxon>
        <taxon>Bacteroidota</taxon>
        <taxon>Saprospiria</taxon>
        <taxon>Saprospirales</taxon>
        <taxon>Haliscomenobacteraceae</taxon>
        <taxon>Phaeodactylibacter</taxon>
    </lineage>
</organism>
<gene>
    <name evidence="2" type="ORF">IX84_01590</name>
</gene>
<dbReference type="RefSeq" id="WP_044215960.1">
    <property type="nucleotide sequence ID" value="NZ_JBKAGJ010000005.1"/>
</dbReference>
<keyword evidence="3" id="KW-1185">Reference proteome</keyword>
<dbReference type="EMBL" id="JPOS01000003">
    <property type="protein sequence ID" value="KGE89746.1"/>
    <property type="molecule type" value="Genomic_DNA"/>
</dbReference>
<evidence type="ECO:0000313" key="3">
    <source>
        <dbReference type="Proteomes" id="UP000029736"/>
    </source>
</evidence>
<sequence>MPPHQFTWTYVSDAGQRYTVGLFHSVREGHLMVYCNQKVVLIDFKVFDTRSYPLFLDDELFHVNIERKNGKYFYGFQMDKEADTPRNQARRLIEKKHWKQTLIFVALLALAVTVVTIIGRSQKEDQGDPAARAELILQHGKMAEGKVEGIYQHEDQTTVRYSFIVNGQSYSGREALPPMPNIVLTNGLPLKEGDQFAVRYVGDRPGWNSIQLDNPTEEQIRYYRKLAWQQQARQHPDQSETLIECLLDIAYAQQGLSGYAAFISQTASTTDNPFANEQTYKRLIRSVDFQNARQQQCL</sequence>
<name>A0A098SC38_9BACT</name>
<proteinExistence type="predicted"/>
<protein>
    <submittedName>
        <fullName evidence="2">Uncharacterized protein</fullName>
    </submittedName>
</protein>